<gene>
    <name evidence="2" type="ORF">ACFPZN_55200</name>
</gene>
<protein>
    <recommendedName>
        <fullName evidence="4">DUF4333 domain-containing protein</fullName>
    </recommendedName>
</protein>
<organism evidence="2 3">
    <name type="scientific">Actinomadura rugatobispora</name>
    <dbReference type="NCBI Taxonomy" id="1994"/>
    <lineage>
        <taxon>Bacteria</taxon>
        <taxon>Bacillati</taxon>
        <taxon>Actinomycetota</taxon>
        <taxon>Actinomycetes</taxon>
        <taxon>Streptosporangiales</taxon>
        <taxon>Thermomonosporaceae</taxon>
        <taxon>Actinomadura</taxon>
    </lineage>
</organism>
<sequence length="119" mass="12507">MMRTVRICALAVALTLALSGCQLMKRISEGAYRNAVADGTVAELAAHGVRMNRRPDCTTPATGNDAVVRIHCTGRTATGAKVVVTGGAVEADTAHPRESYVITVDGRAPLRKRCLGRGC</sequence>
<comment type="caution">
    <text evidence="2">The sequence shown here is derived from an EMBL/GenBank/DDBJ whole genome shotgun (WGS) entry which is preliminary data.</text>
</comment>
<evidence type="ECO:0000313" key="3">
    <source>
        <dbReference type="Proteomes" id="UP001596074"/>
    </source>
</evidence>
<feature type="chain" id="PRO_5045810592" description="DUF4333 domain-containing protein" evidence="1">
    <location>
        <begin position="25"/>
        <end position="119"/>
    </location>
</feature>
<dbReference type="Proteomes" id="UP001596074">
    <property type="component" value="Unassembled WGS sequence"/>
</dbReference>
<evidence type="ECO:0008006" key="4">
    <source>
        <dbReference type="Google" id="ProtNLM"/>
    </source>
</evidence>
<feature type="signal peptide" evidence="1">
    <location>
        <begin position="1"/>
        <end position="24"/>
    </location>
</feature>
<dbReference type="RefSeq" id="WP_378293304.1">
    <property type="nucleotide sequence ID" value="NZ_JBHSON010000187.1"/>
</dbReference>
<accession>A0ABW1AJX8</accession>
<reference evidence="3" key="1">
    <citation type="journal article" date="2019" name="Int. J. Syst. Evol. Microbiol.">
        <title>The Global Catalogue of Microorganisms (GCM) 10K type strain sequencing project: providing services to taxonomists for standard genome sequencing and annotation.</title>
        <authorList>
            <consortium name="The Broad Institute Genomics Platform"/>
            <consortium name="The Broad Institute Genome Sequencing Center for Infectious Disease"/>
            <person name="Wu L."/>
            <person name="Ma J."/>
        </authorList>
    </citation>
    <scope>NUCLEOTIDE SEQUENCE [LARGE SCALE GENOMIC DNA]</scope>
    <source>
        <strain evidence="3">KCTC 42087</strain>
    </source>
</reference>
<proteinExistence type="predicted"/>
<evidence type="ECO:0000256" key="1">
    <source>
        <dbReference type="SAM" id="SignalP"/>
    </source>
</evidence>
<dbReference type="PROSITE" id="PS51257">
    <property type="entry name" value="PROKAR_LIPOPROTEIN"/>
    <property type="match status" value="1"/>
</dbReference>
<keyword evidence="1" id="KW-0732">Signal</keyword>
<evidence type="ECO:0000313" key="2">
    <source>
        <dbReference type="EMBL" id="MFC5754822.1"/>
    </source>
</evidence>
<dbReference type="EMBL" id="JBHSON010000187">
    <property type="protein sequence ID" value="MFC5754822.1"/>
    <property type="molecule type" value="Genomic_DNA"/>
</dbReference>
<name>A0ABW1AJX8_9ACTN</name>
<keyword evidence="3" id="KW-1185">Reference proteome</keyword>